<dbReference type="PANTHER" id="PTHR12466">
    <property type="entry name" value="CDC73 DOMAIN PROTEIN"/>
    <property type="match status" value="1"/>
</dbReference>
<dbReference type="GO" id="GO:0016593">
    <property type="term" value="C:Cdc73/Paf1 complex"/>
    <property type="evidence" value="ECO:0007669"/>
    <property type="project" value="InterPro"/>
</dbReference>
<dbReference type="Pfam" id="PF05179">
    <property type="entry name" value="CDC73_C"/>
    <property type="match status" value="1"/>
</dbReference>
<evidence type="ECO:0000256" key="3">
    <source>
        <dbReference type="ARBA" id="ARBA00023015"/>
    </source>
</evidence>
<dbReference type="Proteomes" id="UP001211065">
    <property type="component" value="Unassembled WGS sequence"/>
</dbReference>
<dbReference type="AlphaFoldDB" id="A0AAD5XXY9"/>
<dbReference type="Gene3D" id="3.40.50.11990">
    <property type="entry name" value="RNA polymerase II accessory factor, Cdc73 C-terminal domain"/>
    <property type="match status" value="1"/>
</dbReference>
<keyword evidence="3" id="KW-0805">Transcription regulation</keyword>
<dbReference type="InterPro" id="IPR007852">
    <property type="entry name" value="Cdc73/Parafibromin"/>
</dbReference>
<feature type="compositionally biased region" description="Basic and acidic residues" evidence="6">
    <location>
        <begin position="187"/>
        <end position="198"/>
    </location>
</feature>
<dbReference type="InterPro" id="IPR038103">
    <property type="entry name" value="CDC73_C_sf"/>
</dbReference>
<evidence type="ECO:0000256" key="4">
    <source>
        <dbReference type="ARBA" id="ARBA00023163"/>
    </source>
</evidence>
<accession>A0AAD5XXY9</accession>
<reference evidence="8" key="1">
    <citation type="submission" date="2020-05" db="EMBL/GenBank/DDBJ databases">
        <title>Phylogenomic resolution of chytrid fungi.</title>
        <authorList>
            <person name="Stajich J.E."/>
            <person name="Amses K."/>
            <person name="Simmons R."/>
            <person name="Seto K."/>
            <person name="Myers J."/>
            <person name="Bonds A."/>
            <person name="Quandt C.A."/>
            <person name="Barry K."/>
            <person name="Liu P."/>
            <person name="Grigoriev I."/>
            <person name="Longcore J.E."/>
            <person name="James T.Y."/>
        </authorList>
    </citation>
    <scope>NUCLEOTIDE SEQUENCE</scope>
    <source>
        <strain evidence="8">JEL0476</strain>
    </source>
</reference>
<sequence>MTNLINALRLNDCKYLLLDGNNEETDSLLQTSKIKVENNVFDLTEQSGYKTYSNSSIINFIINKDLPHQQYIKNCSDSGNFQFAVSFMDRKDLIELLDTKLEINLSGNNDLKAGEKRNRLENSEKLELINKDKAEVSLINEKERVIRDRKNVMAVRGQRNFTKFQKLGAEFFDGKDKTKKISSSGLKKSDPRMKDKKNTSLSKVNGSGNNEKKQKTRHGNMENGGSNTGGSKGIPIILVPAGMTSCLNIYNVEDFLCEQKFIPSDVIRKSGKAKPLSVQLKRKFFSGSNGTSSNSGKNLQNFLVYDNVDRFTSSEWDRVVAVFALGQEWQFKNWKWSKPVDIFNHAVGFYLHFSDEPVKDIVKGWRVHILTIDKLRRHLDVQVVNEFWRLVDNFVQTRKPMLLS</sequence>
<keyword evidence="9" id="KW-1185">Reference proteome</keyword>
<evidence type="ECO:0000256" key="6">
    <source>
        <dbReference type="SAM" id="MobiDB-lite"/>
    </source>
</evidence>
<organism evidence="8 9">
    <name type="scientific">Clydaea vesicula</name>
    <dbReference type="NCBI Taxonomy" id="447962"/>
    <lineage>
        <taxon>Eukaryota</taxon>
        <taxon>Fungi</taxon>
        <taxon>Fungi incertae sedis</taxon>
        <taxon>Chytridiomycota</taxon>
        <taxon>Chytridiomycota incertae sedis</taxon>
        <taxon>Chytridiomycetes</taxon>
        <taxon>Lobulomycetales</taxon>
        <taxon>Lobulomycetaceae</taxon>
        <taxon>Clydaea</taxon>
    </lineage>
</organism>
<comment type="caution">
    <text evidence="8">The sequence shown here is derived from an EMBL/GenBank/DDBJ whole genome shotgun (WGS) entry which is preliminary data.</text>
</comment>
<feature type="compositionally biased region" description="Polar residues" evidence="6">
    <location>
        <begin position="199"/>
        <end position="209"/>
    </location>
</feature>
<proteinExistence type="inferred from homology"/>
<comment type="similarity">
    <text evidence="2">Belongs to the CDC73 family.</text>
</comment>
<feature type="region of interest" description="Disordered" evidence="6">
    <location>
        <begin position="177"/>
        <end position="231"/>
    </location>
</feature>
<gene>
    <name evidence="8" type="ORF">HK099_006883</name>
</gene>
<dbReference type="GO" id="GO:0006368">
    <property type="term" value="P:transcription elongation by RNA polymerase II"/>
    <property type="evidence" value="ECO:0007669"/>
    <property type="project" value="InterPro"/>
</dbReference>
<keyword evidence="4" id="KW-0804">Transcription</keyword>
<dbReference type="FunFam" id="3.40.50.11990:FF:000002">
    <property type="entry name" value="protein CDC73 homolog"/>
    <property type="match status" value="1"/>
</dbReference>
<protein>
    <recommendedName>
        <fullName evidence="7">Cell division control protein 73 C-terminal domain-containing protein</fullName>
    </recommendedName>
</protein>
<dbReference type="GO" id="GO:0000993">
    <property type="term" value="F:RNA polymerase II complex binding"/>
    <property type="evidence" value="ECO:0007669"/>
    <property type="project" value="TreeGrafter"/>
</dbReference>
<keyword evidence="5" id="KW-0539">Nucleus</keyword>
<evidence type="ECO:0000313" key="9">
    <source>
        <dbReference type="Proteomes" id="UP001211065"/>
    </source>
</evidence>
<dbReference type="EMBL" id="JADGJW010000622">
    <property type="protein sequence ID" value="KAJ3214417.1"/>
    <property type="molecule type" value="Genomic_DNA"/>
</dbReference>
<evidence type="ECO:0000256" key="2">
    <source>
        <dbReference type="ARBA" id="ARBA00010427"/>
    </source>
</evidence>
<feature type="domain" description="Cell division control protein 73 C-terminal" evidence="7">
    <location>
        <begin position="234"/>
        <end position="394"/>
    </location>
</feature>
<dbReference type="InterPro" id="IPR031336">
    <property type="entry name" value="CDC73_C"/>
</dbReference>
<evidence type="ECO:0000259" key="7">
    <source>
        <dbReference type="Pfam" id="PF05179"/>
    </source>
</evidence>
<comment type="subcellular location">
    <subcellularLocation>
        <location evidence="1">Nucleus</location>
    </subcellularLocation>
</comment>
<evidence type="ECO:0000256" key="5">
    <source>
        <dbReference type="ARBA" id="ARBA00023242"/>
    </source>
</evidence>
<evidence type="ECO:0000313" key="8">
    <source>
        <dbReference type="EMBL" id="KAJ3214417.1"/>
    </source>
</evidence>
<name>A0AAD5XXY9_9FUNG</name>
<evidence type="ECO:0000256" key="1">
    <source>
        <dbReference type="ARBA" id="ARBA00004123"/>
    </source>
</evidence>
<dbReference type="GO" id="GO:0032968">
    <property type="term" value="P:positive regulation of transcription elongation by RNA polymerase II"/>
    <property type="evidence" value="ECO:0007669"/>
    <property type="project" value="TreeGrafter"/>
</dbReference>
<dbReference type="PANTHER" id="PTHR12466:SF8">
    <property type="entry name" value="PARAFIBROMIN"/>
    <property type="match status" value="1"/>
</dbReference>